<sequence>MSPTQTQLHYISLHSSVFSQRGLTATLFPSPIYNPRLLSGPRGGDCSTSDSMAASISLTRSFRPRDPVVATHPFRLASPFRFGRSFPLFRNRSSRSPSASMSVQAPKKSPDLEFLDRRDSGILHFVKYHGLGNDFIMVYDDRPPFSLINLLGVQSLFNDVFDGNHMAKQVDNRNSSEPKVTPEQAVKLCNRNIGVGADGVIFVLPGVNDTDYTMRIFNSDGSEPEVSCSFGDSPNFP</sequence>
<comment type="caution">
    <text evidence="3">The sequence shown here is derived from an EMBL/GenBank/DDBJ whole genome shotgun (WGS) entry which is preliminary data.</text>
</comment>
<dbReference type="PANTHER" id="PTHR31689">
    <property type="entry name" value="DIAMINOPIMELATE EPIMERASE, CHLOROPLASTIC"/>
    <property type="match status" value="1"/>
</dbReference>
<dbReference type="Gene3D" id="3.10.310.10">
    <property type="entry name" value="Diaminopimelate Epimerase, Chain A, domain 1"/>
    <property type="match status" value="1"/>
</dbReference>
<organism evidence="3 4">
    <name type="scientific">Ensete ventricosum</name>
    <name type="common">Abyssinian banana</name>
    <name type="synonym">Musa ensete</name>
    <dbReference type="NCBI Taxonomy" id="4639"/>
    <lineage>
        <taxon>Eukaryota</taxon>
        <taxon>Viridiplantae</taxon>
        <taxon>Streptophyta</taxon>
        <taxon>Embryophyta</taxon>
        <taxon>Tracheophyta</taxon>
        <taxon>Spermatophyta</taxon>
        <taxon>Magnoliopsida</taxon>
        <taxon>Liliopsida</taxon>
        <taxon>Zingiberales</taxon>
        <taxon>Musaceae</taxon>
        <taxon>Ensete</taxon>
    </lineage>
</organism>
<gene>
    <name evidence="3" type="ORF">B296_00015764</name>
</gene>
<dbReference type="InterPro" id="IPR001653">
    <property type="entry name" value="DAP_epimerase_DapF"/>
</dbReference>
<evidence type="ECO:0000313" key="3">
    <source>
        <dbReference type="EMBL" id="RRT65446.1"/>
    </source>
</evidence>
<dbReference type="GO" id="GO:0005829">
    <property type="term" value="C:cytosol"/>
    <property type="evidence" value="ECO:0007669"/>
    <property type="project" value="TreeGrafter"/>
</dbReference>
<protein>
    <recommendedName>
        <fullName evidence="5">Diaminopimelate epimerase</fullName>
    </recommendedName>
</protein>
<comment type="similarity">
    <text evidence="1">Belongs to the diaminopimelate epimerase family.</text>
</comment>
<dbReference type="GO" id="GO:0008837">
    <property type="term" value="F:diaminopimelate epimerase activity"/>
    <property type="evidence" value="ECO:0007669"/>
    <property type="project" value="InterPro"/>
</dbReference>
<evidence type="ECO:0000256" key="2">
    <source>
        <dbReference type="ARBA" id="ARBA00023235"/>
    </source>
</evidence>
<dbReference type="GO" id="GO:0009089">
    <property type="term" value="P:lysine biosynthetic process via diaminopimelate"/>
    <property type="evidence" value="ECO:0007669"/>
    <property type="project" value="InterPro"/>
</dbReference>
<dbReference type="Proteomes" id="UP000287651">
    <property type="component" value="Unassembled WGS sequence"/>
</dbReference>
<dbReference type="AlphaFoldDB" id="A0A426ZN92"/>
<proteinExistence type="inferred from homology"/>
<evidence type="ECO:0000256" key="1">
    <source>
        <dbReference type="ARBA" id="ARBA00010219"/>
    </source>
</evidence>
<dbReference type="EMBL" id="AMZH03005812">
    <property type="protein sequence ID" value="RRT65446.1"/>
    <property type="molecule type" value="Genomic_DNA"/>
</dbReference>
<keyword evidence="2" id="KW-0413">Isomerase</keyword>
<evidence type="ECO:0000313" key="4">
    <source>
        <dbReference type="Proteomes" id="UP000287651"/>
    </source>
</evidence>
<dbReference type="PANTHER" id="PTHR31689:SF0">
    <property type="entry name" value="DIAMINOPIMELATE EPIMERASE"/>
    <property type="match status" value="1"/>
</dbReference>
<evidence type="ECO:0008006" key="5">
    <source>
        <dbReference type="Google" id="ProtNLM"/>
    </source>
</evidence>
<reference evidence="3 4" key="1">
    <citation type="journal article" date="2014" name="Agronomy (Basel)">
        <title>A Draft Genome Sequence for Ensete ventricosum, the Drought-Tolerant Tree Against Hunger.</title>
        <authorList>
            <person name="Harrison J."/>
            <person name="Moore K.A."/>
            <person name="Paszkiewicz K."/>
            <person name="Jones T."/>
            <person name="Grant M."/>
            <person name="Ambacheew D."/>
            <person name="Muzemil S."/>
            <person name="Studholme D.J."/>
        </authorList>
    </citation>
    <scope>NUCLEOTIDE SEQUENCE [LARGE SCALE GENOMIC DNA]</scope>
</reference>
<name>A0A426ZN92_ENSVE</name>
<dbReference type="SUPFAM" id="SSF54506">
    <property type="entry name" value="Diaminopimelate epimerase-like"/>
    <property type="match status" value="1"/>
</dbReference>
<dbReference type="Pfam" id="PF01678">
    <property type="entry name" value="DAP_epimerase"/>
    <property type="match status" value="1"/>
</dbReference>
<accession>A0A426ZN92</accession>